<feature type="non-terminal residue" evidence="1">
    <location>
        <position position="1"/>
    </location>
</feature>
<dbReference type="Proteomes" id="UP000789342">
    <property type="component" value="Unassembled WGS sequence"/>
</dbReference>
<sequence length="170" mass="19451">IGKTKKRVGKLIEIYNDYTKTEDDPTRIEELEAKWEKHIEKLKKNLAHMRKLRVNFDFPMELLDSRLSTLNSLQLKQASASIGISESHENKLSINPSSADPTIIHDQASVIPDQPFLMESCSKDKIQNENDNLKVARVIKLQGQASIINNDQLNKNQNKKFVIKDLSIQN</sequence>
<organism evidence="1 2">
    <name type="scientific">Acaulospora morrowiae</name>
    <dbReference type="NCBI Taxonomy" id="94023"/>
    <lineage>
        <taxon>Eukaryota</taxon>
        <taxon>Fungi</taxon>
        <taxon>Fungi incertae sedis</taxon>
        <taxon>Mucoromycota</taxon>
        <taxon>Glomeromycotina</taxon>
        <taxon>Glomeromycetes</taxon>
        <taxon>Diversisporales</taxon>
        <taxon>Acaulosporaceae</taxon>
        <taxon>Acaulospora</taxon>
    </lineage>
</organism>
<comment type="caution">
    <text evidence="1">The sequence shown here is derived from an EMBL/GenBank/DDBJ whole genome shotgun (WGS) entry which is preliminary data.</text>
</comment>
<gene>
    <name evidence="1" type="ORF">AMORRO_LOCUS17186</name>
</gene>
<evidence type="ECO:0000313" key="2">
    <source>
        <dbReference type="Proteomes" id="UP000789342"/>
    </source>
</evidence>
<dbReference type="EMBL" id="CAJVPV010051400">
    <property type="protein sequence ID" value="CAG8779275.1"/>
    <property type="molecule type" value="Genomic_DNA"/>
</dbReference>
<protein>
    <submittedName>
        <fullName evidence="1">2200_t:CDS:1</fullName>
    </submittedName>
</protein>
<feature type="non-terminal residue" evidence="1">
    <location>
        <position position="170"/>
    </location>
</feature>
<keyword evidence="2" id="KW-1185">Reference proteome</keyword>
<proteinExistence type="predicted"/>
<reference evidence="1" key="1">
    <citation type="submission" date="2021-06" db="EMBL/GenBank/DDBJ databases">
        <authorList>
            <person name="Kallberg Y."/>
            <person name="Tangrot J."/>
            <person name="Rosling A."/>
        </authorList>
    </citation>
    <scope>NUCLEOTIDE SEQUENCE</scope>
    <source>
        <strain evidence="1">CL551</strain>
    </source>
</reference>
<accession>A0A9N9P2U3</accession>
<dbReference type="AlphaFoldDB" id="A0A9N9P2U3"/>
<name>A0A9N9P2U3_9GLOM</name>
<evidence type="ECO:0000313" key="1">
    <source>
        <dbReference type="EMBL" id="CAG8779275.1"/>
    </source>
</evidence>